<dbReference type="KEGG" id="seo:STM14_4753"/>
<organism evidence="1 2">
    <name type="scientific">Salmonella typhimurium (strain 14028s / SGSC 2262)</name>
    <dbReference type="NCBI Taxonomy" id="588858"/>
    <lineage>
        <taxon>Bacteria</taxon>
        <taxon>Pseudomonadati</taxon>
        <taxon>Pseudomonadota</taxon>
        <taxon>Gammaproteobacteria</taxon>
        <taxon>Enterobacterales</taxon>
        <taxon>Enterobacteriaceae</taxon>
        <taxon>Salmonella</taxon>
    </lineage>
</organism>
<evidence type="ECO:0000313" key="2">
    <source>
        <dbReference type="Proteomes" id="UP000002695"/>
    </source>
</evidence>
<dbReference type="EMBL" id="CP001363">
    <property type="protein sequence ID" value="ACY91116.1"/>
    <property type="molecule type" value="Genomic_DNA"/>
</dbReference>
<proteinExistence type="predicted"/>
<dbReference type="BioCyc" id="SENT588858:STM14_RS25630-MONOMER"/>
<sequence>MGACYASKNLPSTRNETRKSNNFPLCRKVSRVRVFIYDFRILTSIYRRMAASPYPAYKSKC</sequence>
<evidence type="ECO:0000313" key="1">
    <source>
        <dbReference type="EMBL" id="ACY91116.1"/>
    </source>
</evidence>
<accession>A0A0F6B9B4</accession>
<dbReference type="HOGENOM" id="CLU_3001370_0_0_6"/>
<gene>
    <name evidence="1" type="ordered locus">STM14_4753</name>
</gene>
<reference evidence="1 2" key="1">
    <citation type="journal article" date="2010" name="J. Bacteriol.">
        <title>Short-term signatures of evolutionary change in the Salmonella enterica serovar typhimurium 14028 genome.</title>
        <authorList>
            <person name="Jarvik T."/>
            <person name="Smillie C."/>
            <person name="Groisman E.A."/>
            <person name="Ochman H."/>
        </authorList>
    </citation>
    <scope>NUCLEOTIDE SEQUENCE [LARGE SCALE GENOMIC DNA]</scope>
    <source>
        <strain evidence="2">14028s / SGSC 2262</strain>
    </source>
</reference>
<name>A0A0F6B9B4_SALT1</name>
<dbReference type="AlphaFoldDB" id="A0A0F6B9B4"/>
<dbReference type="Proteomes" id="UP000002695">
    <property type="component" value="Chromosome"/>
</dbReference>
<protein>
    <submittedName>
        <fullName evidence="1">Uncharacterized protein</fullName>
    </submittedName>
</protein>
<keyword evidence="2" id="KW-1185">Reference proteome</keyword>